<evidence type="ECO:0000259" key="1">
    <source>
        <dbReference type="Pfam" id="PF02057"/>
    </source>
</evidence>
<dbReference type="PANTHER" id="PTHR15172:SF1">
    <property type="entry name" value="GALACTOCEREBROSIDASE"/>
    <property type="match status" value="1"/>
</dbReference>
<organism evidence="2 3">
    <name type="scientific">Potamilus streckersoni</name>
    <dbReference type="NCBI Taxonomy" id="2493646"/>
    <lineage>
        <taxon>Eukaryota</taxon>
        <taxon>Metazoa</taxon>
        <taxon>Spiralia</taxon>
        <taxon>Lophotrochozoa</taxon>
        <taxon>Mollusca</taxon>
        <taxon>Bivalvia</taxon>
        <taxon>Autobranchia</taxon>
        <taxon>Heteroconchia</taxon>
        <taxon>Palaeoheterodonta</taxon>
        <taxon>Unionida</taxon>
        <taxon>Unionoidea</taxon>
        <taxon>Unionidae</taxon>
        <taxon>Ambleminae</taxon>
        <taxon>Lampsilini</taxon>
        <taxon>Potamilus</taxon>
    </lineage>
</organism>
<feature type="domain" description="Glycosyl hydrolase family 59 catalytic" evidence="1">
    <location>
        <begin position="3"/>
        <end position="48"/>
    </location>
</feature>
<dbReference type="AlphaFoldDB" id="A0AAE0SF21"/>
<name>A0AAE0SF21_9BIVA</name>
<dbReference type="Gene3D" id="3.20.20.80">
    <property type="entry name" value="Glycosidases"/>
    <property type="match status" value="1"/>
</dbReference>
<protein>
    <recommendedName>
        <fullName evidence="1">Glycosyl hydrolase family 59 catalytic domain-containing protein</fullName>
    </recommendedName>
</protein>
<proteinExistence type="predicted"/>
<evidence type="ECO:0000313" key="3">
    <source>
        <dbReference type="Proteomes" id="UP001195483"/>
    </source>
</evidence>
<dbReference type="Pfam" id="PF02057">
    <property type="entry name" value="Glyco_hydro_59"/>
    <property type="match status" value="1"/>
</dbReference>
<sequence>MSSIPFALISSYYSALQFNRDGLMTASSPWSGYYRVESPIWFTAHTMQFASPKWMHLQKNQGVQLLSAGSSIVSLVNPDSEDLTIILETMVINNFMTVYLYIEPKHQIFFLLK</sequence>
<dbReference type="InterPro" id="IPR049161">
    <property type="entry name" value="GH59_cat"/>
</dbReference>
<dbReference type="EMBL" id="JAEAOA010002345">
    <property type="protein sequence ID" value="KAK3590273.1"/>
    <property type="molecule type" value="Genomic_DNA"/>
</dbReference>
<evidence type="ECO:0000313" key="2">
    <source>
        <dbReference type="EMBL" id="KAK3590273.1"/>
    </source>
</evidence>
<dbReference type="InterPro" id="IPR001286">
    <property type="entry name" value="Glyco_hydro_59"/>
</dbReference>
<comment type="caution">
    <text evidence="2">The sequence shown here is derived from an EMBL/GenBank/DDBJ whole genome shotgun (WGS) entry which is preliminary data.</text>
</comment>
<reference evidence="2" key="2">
    <citation type="journal article" date="2021" name="Genome Biol. Evol.">
        <title>Developing a high-quality reference genome for a parasitic bivalve with doubly uniparental inheritance (Bivalvia: Unionida).</title>
        <authorList>
            <person name="Smith C.H."/>
        </authorList>
    </citation>
    <scope>NUCLEOTIDE SEQUENCE</scope>
    <source>
        <strain evidence="2">CHS0354</strain>
        <tissue evidence="2">Mantle</tissue>
    </source>
</reference>
<dbReference type="GO" id="GO:0006683">
    <property type="term" value="P:galactosylceramide catabolic process"/>
    <property type="evidence" value="ECO:0007669"/>
    <property type="project" value="InterPro"/>
</dbReference>
<reference evidence="2" key="3">
    <citation type="submission" date="2023-05" db="EMBL/GenBank/DDBJ databases">
        <authorList>
            <person name="Smith C.H."/>
        </authorList>
    </citation>
    <scope>NUCLEOTIDE SEQUENCE</scope>
    <source>
        <strain evidence="2">CHS0354</strain>
        <tissue evidence="2">Mantle</tissue>
    </source>
</reference>
<dbReference type="GO" id="GO:0004336">
    <property type="term" value="F:galactosylceramidase activity"/>
    <property type="evidence" value="ECO:0007669"/>
    <property type="project" value="InterPro"/>
</dbReference>
<dbReference type="GO" id="GO:0016020">
    <property type="term" value="C:membrane"/>
    <property type="evidence" value="ECO:0007669"/>
    <property type="project" value="GOC"/>
</dbReference>
<reference evidence="2" key="1">
    <citation type="journal article" date="2021" name="Genome Biol. Evol.">
        <title>A High-Quality Reference Genome for a Parasitic Bivalve with Doubly Uniparental Inheritance (Bivalvia: Unionida).</title>
        <authorList>
            <person name="Smith C.H."/>
        </authorList>
    </citation>
    <scope>NUCLEOTIDE SEQUENCE</scope>
    <source>
        <strain evidence="2">CHS0354</strain>
    </source>
</reference>
<keyword evidence="3" id="KW-1185">Reference proteome</keyword>
<dbReference type="PANTHER" id="PTHR15172">
    <property type="entry name" value="GALACTOCEREBROSIDASE"/>
    <property type="match status" value="1"/>
</dbReference>
<dbReference type="Proteomes" id="UP001195483">
    <property type="component" value="Unassembled WGS sequence"/>
</dbReference>
<accession>A0AAE0SF21</accession>
<dbReference type="GO" id="GO:0005764">
    <property type="term" value="C:lysosome"/>
    <property type="evidence" value="ECO:0007669"/>
    <property type="project" value="TreeGrafter"/>
</dbReference>
<gene>
    <name evidence="2" type="ORF">CHS0354_041351</name>
</gene>